<dbReference type="InterPro" id="IPR036388">
    <property type="entry name" value="WH-like_DNA-bd_sf"/>
</dbReference>
<evidence type="ECO:0000313" key="1">
    <source>
        <dbReference type="EMBL" id="GIM89298.1"/>
    </source>
</evidence>
<evidence type="ECO:0008006" key="3">
    <source>
        <dbReference type="Google" id="ProtNLM"/>
    </source>
</evidence>
<comment type="caution">
    <text evidence="1">The sequence shown here is derived from an EMBL/GenBank/DDBJ whole genome shotgun (WGS) entry which is preliminary data.</text>
</comment>
<accession>A0A919W3P6</accession>
<protein>
    <recommendedName>
        <fullName evidence="3">Homing endonuclease LAGLIDADG domain-containing protein</fullName>
    </recommendedName>
</protein>
<keyword evidence="2" id="KW-1185">Reference proteome</keyword>
<organism evidence="1 2">
    <name type="scientific">Paractinoplanes toevensis</name>
    <dbReference type="NCBI Taxonomy" id="571911"/>
    <lineage>
        <taxon>Bacteria</taxon>
        <taxon>Bacillati</taxon>
        <taxon>Actinomycetota</taxon>
        <taxon>Actinomycetes</taxon>
        <taxon>Micromonosporales</taxon>
        <taxon>Micromonosporaceae</taxon>
        <taxon>Paractinoplanes</taxon>
    </lineage>
</organism>
<dbReference type="AlphaFoldDB" id="A0A919W3P6"/>
<dbReference type="Gene3D" id="3.10.28.10">
    <property type="entry name" value="Homing endonucleases"/>
    <property type="match status" value="1"/>
</dbReference>
<gene>
    <name evidence="1" type="ORF">Ato02nite_010910</name>
</gene>
<dbReference type="SUPFAM" id="SSF55608">
    <property type="entry name" value="Homing endonucleases"/>
    <property type="match status" value="1"/>
</dbReference>
<evidence type="ECO:0000313" key="2">
    <source>
        <dbReference type="Proteomes" id="UP000677082"/>
    </source>
</evidence>
<proteinExistence type="predicted"/>
<dbReference type="RefSeq" id="WP_213005270.1">
    <property type="nucleotide sequence ID" value="NZ_BOQN01000013.1"/>
</dbReference>
<dbReference type="InterPro" id="IPR027434">
    <property type="entry name" value="Homing_endonucl"/>
</dbReference>
<reference evidence="1 2" key="1">
    <citation type="submission" date="2021-03" db="EMBL/GenBank/DDBJ databases">
        <title>Whole genome shotgun sequence of Actinoplanes toevensis NBRC 105298.</title>
        <authorList>
            <person name="Komaki H."/>
            <person name="Tamura T."/>
        </authorList>
    </citation>
    <scope>NUCLEOTIDE SEQUENCE [LARGE SCALE GENOMIC DNA]</scope>
    <source>
        <strain evidence="1 2">NBRC 105298</strain>
    </source>
</reference>
<dbReference type="Gene3D" id="1.10.10.10">
    <property type="entry name" value="Winged helix-like DNA-binding domain superfamily/Winged helix DNA-binding domain"/>
    <property type="match status" value="1"/>
</dbReference>
<dbReference type="EMBL" id="BOQN01000013">
    <property type="protein sequence ID" value="GIM89298.1"/>
    <property type="molecule type" value="Genomic_DNA"/>
</dbReference>
<name>A0A919W3P6_9ACTN</name>
<sequence length="231" mass="25650">MDTKSYLMGVFDGEGSVNTYYQRGRWTLQVSVTMAAIEILELFRETWGGNLHIRKRKTAGGLTLGQWYIGSSKAIPFLEYAATNGMWRRRRVECALELARNMAKYTIPGVRKGINISQGGSFLTPEDHTLRERLVLEMRSLAGARSRFDPNFQADSTATATRLPAAARPTREQLVTMYATQQMSMREVADALGCSVGVVRSGLHEHGIPLRGHAEAARIFRARRAGPGTTT</sequence>
<dbReference type="Proteomes" id="UP000677082">
    <property type="component" value="Unassembled WGS sequence"/>
</dbReference>